<name>A0ABQ5KUJ2_9EUKA</name>
<feature type="region of interest" description="Disordered" evidence="7">
    <location>
        <begin position="698"/>
        <end position="724"/>
    </location>
</feature>
<dbReference type="InterPro" id="IPR051243">
    <property type="entry name" value="PcG_WD-repeat"/>
</dbReference>
<reference evidence="8" key="1">
    <citation type="submission" date="2022-03" db="EMBL/GenBank/DDBJ databases">
        <title>Draft genome sequence of Aduncisulcus paluster, a free-living microaerophilic Fornicata.</title>
        <authorList>
            <person name="Yuyama I."/>
            <person name="Kume K."/>
            <person name="Tamura T."/>
            <person name="Inagaki Y."/>
            <person name="Hashimoto T."/>
        </authorList>
    </citation>
    <scope>NUCLEOTIDE SEQUENCE</scope>
    <source>
        <strain evidence="8">NY0171</strain>
    </source>
</reference>
<organism evidence="8 9">
    <name type="scientific">Aduncisulcus paluster</name>
    <dbReference type="NCBI Taxonomy" id="2918883"/>
    <lineage>
        <taxon>Eukaryota</taxon>
        <taxon>Metamonada</taxon>
        <taxon>Carpediemonas-like organisms</taxon>
        <taxon>Aduncisulcus</taxon>
    </lineage>
</organism>
<dbReference type="InterPro" id="IPR001680">
    <property type="entry name" value="WD40_rpt"/>
</dbReference>
<gene>
    <name evidence="8" type="ORF">ADUPG1_009158</name>
</gene>
<evidence type="ECO:0000313" key="9">
    <source>
        <dbReference type="Proteomes" id="UP001057375"/>
    </source>
</evidence>
<dbReference type="InterPro" id="IPR019775">
    <property type="entry name" value="WD40_repeat_CS"/>
</dbReference>
<dbReference type="InterPro" id="IPR036322">
    <property type="entry name" value="WD40_repeat_dom_sf"/>
</dbReference>
<evidence type="ECO:0000256" key="1">
    <source>
        <dbReference type="ARBA" id="ARBA00008075"/>
    </source>
</evidence>
<evidence type="ECO:0000313" key="8">
    <source>
        <dbReference type="EMBL" id="GKT36138.1"/>
    </source>
</evidence>
<feature type="region of interest" description="Disordered" evidence="7">
    <location>
        <begin position="741"/>
        <end position="775"/>
    </location>
</feature>
<proteinExistence type="inferred from homology"/>
<comment type="similarity">
    <text evidence="1">Belongs to the WD repeat ESC family.</text>
</comment>
<feature type="compositionally biased region" description="Basic and acidic residues" evidence="7">
    <location>
        <begin position="67"/>
        <end position="77"/>
    </location>
</feature>
<feature type="compositionally biased region" description="Polar residues" evidence="7">
    <location>
        <begin position="88"/>
        <end position="116"/>
    </location>
</feature>
<dbReference type="PROSITE" id="PS50294">
    <property type="entry name" value="WD_REPEATS_REGION"/>
    <property type="match status" value="1"/>
</dbReference>
<feature type="compositionally biased region" description="Acidic residues" evidence="7">
    <location>
        <begin position="759"/>
        <end position="775"/>
    </location>
</feature>
<feature type="region of interest" description="Disordered" evidence="7">
    <location>
        <begin position="26"/>
        <end position="116"/>
    </location>
</feature>
<dbReference type="PANTHER" id="PTHR10253">
    <property type="entry name" value="POLYCOMB PROTEIN"/>
    <property type="match status" value="1"/>
</dbReference>
<sequence length="942" mass="105391">TIPIISFVVKSIRYDTPAECVSVQNASDKISSSLNPPKLPVVEKEAPKGKPPSTKDLDELIELSESESDRHTKKTTEIWEIDDVDSGHPQQSSKPANPIQISTQNPPNVDNLSSFKTIPAPPSSSIDVTHPNPKIDKSHPTISLNPSSLPTIQDIPLFPPTIPPPQSQLVLPTHPPKKDEKPLPLPLPTGHQEDTESPHKCSQMTSIEAKLFTSTRSQRHLPVQHELYSLAWSTKPEEMTLSDAKKKDLSIKKRLSPSKVIAHTPIIAVGGSDKAIHIVSLTQRKTIQVCIGHGQDVNSLEFHPEERALLASVSSDFSARLWNTDTGHCVAILQGIDGHRQHVLDLCWLPCPEMAGYVKNRSTYDKISSVIEDAQRKKDILRKKGKSQSKDSILMLKPSLERDGTIISKSSEFKKDLINPAASFQSPPQSPSQKSINSHSNPFRCDDPSMMYHSSSPPSSPSSSSPLPVDKESMELFTQIPVNPIAKVCKPTAKPIRCKKSSRSIIRPQPRSWNLVTCSMDNSCKVWDISDVWMRFCEAYDIGSQSAAARREYAASRTVPNIVKTLRPIIISSPLLTNFKSFDNFVDSCVRIGGCIVTRTAVSSMISVWGLCEGGKGKKFSSMLSSSNTDGLDVVNGELKRFFTSDFLRICHKNTNKTYWLRTDVNHRDGLMAAGDVKGMITLYDLWSAGALMKRKKQEKKDKTAISQHHVPPTPTTYDDDHHQDIAGKSYESTVPAQLISEQQPEQHPHQHCRKKSEEEESDAITSDDEEYVPPDEVDKADMFSIRVLKLDCMAPEERAEMDRRSVQRDKDRIRKEMARLASLGDDEPSTDSDDVAAKEIHVKRTVLTQEAEKANGKTKRIIEDDEELNMSVRSVSFSIDGNVLVCGLDSGHIVRFDRQSSLKEKLFVEKSMGYYQKDDHIVKEKEREFWLDLKKSWTKRK</sequence>
<feature type="non-terminal residue" evidence="8">
    <location>
        <position position="1"/>
    </location>
</feature>
<feature type="repeat" description="WD" evidence="6">
    <location>
        <begin position="290"/>
        <end position="332"/>
    </location>
</feature>
<evidence type="ECO:0000256" key="7">
    <source>
        <dbReference type="SAM" id="MobiDB-lite"/>
    </source>
</evidence>
<feature type="region of interest" description="Disordered" evidence="7">
    <location>
        <begin position="173"/>
        <end position="201"/>
    </location>
</feature>
<dbReference type="InterPro" id="IPR015943">
    <property type="entry name" value="WD40/YVTN_repeat-like_dom_sf"/>
</dbReference>
<feature type="compositionally biased region" description="Basic and acidic residues" evidence="7">
    <location>
        <begin position="41"/>
        <end position="58"/>
    </location>
</feature>
<dbReference type="PROSITE" id="PS50082">
    <property type="entry name" value="WD_REPEATS_2"/>
    <property type="match status" value="1"/>
</dbReference>
<dbReference type="Pfam" id="PF00400">
    <property type="entry name" value="WD40"/>
    <property type="match status" value="2"/>
</dbReference>
<keyword evidence="3" id="KW-0677">Repeat</keyword>
<evidence type="ECO:0000256" key="2">
    <source>
        <dbReference type="ARBA" id="ARBA00022574"/>
    </source>
</evidence>
<dbReference type="Gene3D" id="2.130.10.10">
    <property type="entry name" value="YVTN repeat-like/Quinoprotein amine dehydrogenase"/>
    <property type="match status" value="2"/>
</dbReference>
<dbReference type="SUPFAM" id="SSF50978">
    <property type="entry name" value="WD40 repeat-like"/>
    <property type="match status" value="1"/>
</dbReference>
<dbReference type="Proteomes" id="UP001057375">
    <property type="component" value="Unassembled WGS sequence"/>
</dbReference>
<keyword evidence="9" id="KW-1185">Reference proteome</keyword>
<feature type="compositionally biased region" description="Low complexity" evidence="7">
    <location>
        <begin position="454"/>
        <end position="466"/>
    </location>
</feature>
<keyword evidence="4" id="KW-0805">Transcription regulation</keyword>
<accession>A0ABQ5KUJ2</accession>
<dbReference type="EMBL" id="BQXS01011150">
    <property type="protein sequence ID" value="GKT36138.1"/>
    <property type="molecule type" value="Genomic_DNA"/>
</dbReference>
<keyword evidence="2 6" id="KW-0853">WD repeat</keyword>
<evidence type="ECO:0000256" key="4">
    <source>
        <dbReference type="ARBA" id="ARBA00023015"/>
    </source>
</evidence>
<feature type="region of interest" description="Disordered" evidence="7">
    <location>
        <begin position="421"/>
        <end position="469"/>
    </location>
</feature>
<evidence type="ECO:0000256" key="5">
    <source>
        <dbReference type="ARBA" id="ARBA00023163"/>
    </source>
</evidence>
<comment type="caution">
    <text evidence="8">The sequence shown here is derived from an EMBL/GenBank/DDBJ whole genome shotgun (WGS) entry which is preliminary data.</text>
</comment>
<evidence type="ECO:0000256" key="3">
    <source>
        <dbReference type="ARBA" id="ARBA00022737"/>
    </source>
</evidence>
<evidence type="ECO:0000256" key="6">
    <source>
        <dbReference type="PROSITE-ProRule" id="PRU00221"/>
    </source>
</evidence>
<dbReference type="SMART" id="SM00320">
    <property type="entry name" value="WD40"/>
    <property type="match status" value="5"/>
</dbReference>
<keyword evidence="5" id="KW-0804">Transcription</keyword>
<protein>
    <submittedName>
        <fullName evidence="8">Polycomb protein EED like protein</fullName>
    </submittedName>
</protein>
<feature type="compositionally biased region" description="Polar residues" evidence="7">
    <location>
        <begin position="26"/>
        <end position="35"/>
    </location>
</feature>
<dbReference type="PROSITE" id="PS00678">
    <property type="entry name" value="WD_REPEATS_1"/>
    <property type="match status" value="1"/>
</dbReference>